<dbReference type="AlphaFoldDB" id="A0A8C0LA13"/>
<dbReference type="GeneTree" id="ENSGT01130000278367"/>
<evidence type="ECO:0000313" key="2">
    <source>
        <dbReference type="Proteomes" id="UP000694391"/>
    </source>
</evidence>
<proteinExistence type="predicted"/>
<reference evidence="1" key="2">
    <citation type="submission" date="2025-09" db="UniProtKB">
        <authorList>
            <consortium name="Ensembl"/>
        </authorList>
    </citation>
    <scope>IDENTIFICATION</scope>
</reference>
<dbReference type="Ensembl" id="ENSCAFT00020031225.1">
    <property type="protein sequence ID" value="ENSCAFP00020027037.1"/>
    <property type="gene ID" value="ENSCAFG00020021218.1"/>
</dbReference>
<evidence type="ECO:0000313" key="1">
    <source>
        <dbReference type="Ensembl" id="ENSCAFP00020027037.1"/>
    </source>
</evidence>
<protein>
    <submittedName>
        <fullName evidence="1">Uncharacterized protein</fullName>
    </submittedName>
</protein>
<reference evidence="1" key="1">
    <citation type="submission" date="2025-08" db="UniProtKB">
        <authorList>
            <consortium name="Ensembl"/>
        </authorList>
    </citation>
    <scope>IDENTIFICATION</scope>
</reference>
<keyword evidence="2" id="KW-1185">Reference proteome</keyword>
<sequence>MNITVSRVHSSILGFYNQHVSTCLFKVQCTIGCNVTGIWIEIEEEAGTCWGTEEGIGDLCINTLVLVGSHHLQQRGPPGHVFLEANSVCVLAEHWSIIIGIGDLNPNLGGAA</sequence>
<dbReference type="Proteomes" id="UP000694391">
    <property type="component" value="Unplaced"/>
</dbReference>
<name>A0A8C0LA13_CANLU</name>
<organism evidence="1 2">
    <name type="scientific">Canis lupus dingo</name>
    <name type="common">dingo</name>
    <dbReference type="NCBI Taxonomy" id="286419"/>
    <lineage>
        <taxon>Eukaryota</taxon>
        <taxon>Metazoa</taxon>
        <taxon>Chordata</taxon>
        <taxon>Craniata</taxon>
        <taxon>Vertebrata</taxon>
        <taxon>Euteleostomi</taxon>
        <taxon>Mammalia</taxon>
        <taxon>Eutheria</taxon>
        <taxon>Laurasiatheria</taxon>
        <taxon>Carnivora</taxon>
        <taxon>Caniformia</taxon>
        <taxon>Canidae</taxon>
        <taxon>Canis</taxon>
    </lineage>
</organism>
<accession>A0A8C0LA13</accession>